<dbReference type="AlphaFoldDB" id="A0AAD8MMR0"/>
<feature type="compositionally biased region" description="Polar residues" evidence="1">
    <location>
        <begin position="678"/>
        <end position="690"/>
    </location>
</feature>
<proteinExistence type="predicted"/>
<sequence length="810" mass="91791">MLAFVYLISGFATVPANDTYRPVTGDNKIIFTGKTIIKKIDNELAIPRHGFELRTFNEAKSRVGGIKTLIDVIGKLKFFTPIQSLSGGKEKLEITLQDITGDEMTITLWGLQAHQFEDLKSEYQRPNVVLIVTGTKAVLFNGNIQFNNNLAKHLLTYCIKSYDVIFMKSYFISNKRNLNLDYPAANILRNKGEDKMIPVIVQPMRNPSQLMLDNIDNLSIQTLFNVIQPDGKEEFFCSIEAMVVGIVPNYGWFYTACNKCNTKMTNPPQCSNCTNIETGPAKKYSVTLKVEDQTSVTTVLLFDKFVLDLIKVPVQHVLDNDETATPTNIPSILKNIVGGKFKFYLKITKHNTTGGKKVGFKVVKLQEIKGESIKDEELFEENSQPINRISDGSDTDSEVALLKCKNAYAQGKAVNKEKRSKESNVFKHRKGSKTRRNSCIDYQEISDDDKMIPKDEELFEENSQPINIISDGSDTDSEVALLKRKNAYTPGKEVNKEKRRKESNVFNQRKGSKTKRSPCMDYQEISDDDEMIPKSVDAELEKTENTAHKEKNLQTSTVRQHNNGPKMLWNVSKIQAQAQTGDNIQERGDKSKKYFQKSLENNKKHPQEGKKKRRQEDEQQVVRKKSHLDTSDEAIPKSVKLNEVQNTVNTTCKIKKLQTATTKLSDNKPKIQGKATKIQPQAQIDKNYINSAEGDDAIKRRKRTYNKKRPLESSDDSSGEEEKKTIPMFLYCSAKKQTLASEEIRIAKKTTVVKNVKKPNPAKKSTGQQNCKEPHSLSASKSTVKTVKKIYNKEDPTKILERIKKTNVNK</sequence>
<dbReference type="EMBL" id="JAUIZM010000006">
    <property type="protein sequence ID" value="KAK1378886.1"/>
    <property type="molecule type" value="Genomic_DNA"/>
</dbReference>
<reference evidence="4" key="2">
    <citation type="submission" date="2023-05" db="EMBL/GenBank/DDBJ databases">
        <authorList>
            <person name="Schelkunov M.I."/>
        </authorList>
    </citation>
    <scope>NUCLEOTIDE SEQUENCE</scope>
    <source>
        <strain evidence="4">Hsosn_3</strain>
        <tissue evidence="4">Leaf</tissue>
    </source>
</reference>
<gene>
    <name evidence="4" type="ORF">POM88_025630</name>
</gene>
<dbReference type="Proteomes" id="UP001237642">
    <property type="component" value="Unassembled WGS sequence"/>
</dbReference>
<evidence type="ECO:0000259" key="3">
    <source>
        <dbReference type="Pfam" id="PF08646"/>
    </source>
</evidence>
<dbReference type="Gene3D" id="2.40.50.140">
    <property type="entry name" value="Nucleic acid-binding proteins"/>
    <property type="match status" value="2"/>
</dbReference>
<dbReference type="SUPFAM" id="SSF50249">
    <property type="entry name" value="Nucleic acid-binding proteins"/>
    <property type="match status" value="2"/>
</dbReference>
<comment type="caution">
    <text evidence="4">The sequence shown here is derived from an EMBL/GenBank/DDBJ whole genome shotgun (WGS) entry which is preliminary data.</text>
</comment>
<feature type="region of interest" description="Disordered" evidence="1">
    <location>
        <begin position="413"/>
        <end position="432"/>
    </location>
</feature>
<dbReference type="Pfam" id="PF08646">
    <property type="entry name" value="Rep_fac-A_C"/>
    <property type="match status" value="1"/>
</dbReference>
<feature type="region of interest" description="Disordered" evidence="1">
    <location>
        <begin position="754"/>
        <end position="783"/>
    </location>
</feature>
<feature type="compositionally biased region" description="Polar residues" evidence="1">
    <location>
        <begin position="553"/>
        <end position="563"/>
    </location>
</feature>
<reference evidence="4" key="1">
    <citation type="submission" date="2023-02" db="EMBL/GenBank/DDBJ databases">
        <title>Genome of toxic invasive species Heracleum sosnowskyi carries increased number of genes despite the absence of recent whole-genome duplications.</title>
        <authorList>
            <person name="Schelkunov M."/>
            <person name="Shtratnikova V."/>
            <person name="Makarenko M."/>
            <person name="Klepikova A."/>
            <person name="Omelchenko D."/>
            <person name="Novikova G."/>
            <person name="Obukhova E."/>
            <person name="Bogdanov V."/>
            <person name="Penin A."/>
            <person name="Logacheva M."/>
        </authorList>
    </citation>
    <scope>NUCLEOTIDE SEQUENCE</scope>
    <source>
        <strain evidence="4">Hsosn_3</strain>
        <tissue evidence="4">Leaf</tissue>
    </source>
</reference>
<dbReference type="PANTHER" id="PTHR47165:SF4">
    <property type="entry name" value="OS03G0429900 PROTEIN"/>
    <property type="match status" value="1"/>
</dbReference>
<feature type="domain" description="Replication factor A C-terminal" evidence="3">
    <location>
        <begin position="236"/>
        <end position="369"/>
    </location>
</feature>
<feature type="compositionally biased region" description="Basic residues" evidence="1">
    <location>
        <begin position="699"/>
        <end position="708"/>
    </location>
</feature>
<keyword evidence="2" id="KW-0732">Signal</keyword>
<feature type="region of interest" description="Disordered" evidence="1">
    <location>
        <begin position="490"/>
        <end position="567"/>
    </location>
</feature>
<dbReference type="InterPro" id="IPR013955">
    <property type="entry name" value="Rep_factor-A_C"/>
</dbReference>
<dbReference type="InterPro" id="IPR012340">
    <property type="entry name" value="NA-bd_OB-fold"/>
</dbReference>
<feature type="compositionally biased region" description="Basic and acidic residues" evidence="1">
    <location>
        <begin position="600"/>
        <end position="621"/>
    </location>
</feature>
<feature type="region of interest" description="Disordered" evidence="1">
    <location>
        <begin position="598"/>
        <end position="644"/>
    </location>
</feature>
<evidence type="ECO:0000313" key="4">
    <source>
        <dbReference type="EMBL" id="KAK1378886.1"/>
    </source>
</evidence>
<feature type="region of interest" description="Disordered" evidence="1">
    <location>
        <begin position="659"/>
        <end position="723"/>
    </location>
</feature>
<name>A0AAD8MMR0_9APIA</name>
<feature type="signal peptide" evidence="2">
    <location>
        <begin position="1"/>
        <end position="16"/>
    </location>
</feature>
<feature type="compositionally biased region" description="Basic and acidic residues" evidence="1">
    <location>
        <begin position="493"/>
        <end position="503"/>
    </location>
</feature>
<evidence type="ECO:0000313" key="5">
    <source>
        <dbReference type="Proteomes" id="UP001237642"/>
    </source>
</evidence>
<evidence type="ECO:0000256" key="1">
    <source>
        <dbReference type="SAM" id="MobiDB-lite"/>
    </source>
</evidence>
<organism evidence="4 5">
    <name type="scientific">Heracleum sosnowskyi</name>
    <dbReference type="NCBI Taxonomy" id="360622"/>
    <lineage>
        <taxon>Eukaryota</taxon>
        <taxon>Viridiplantae</taxon>
        <taxon>Streptophyta</taxon>
        <taxon>Embryophyta</taxon>
        <taxon>Tracheophyta</taxon>
        <taxon>Spermatophyta</taxon>
        <taxon>Magnoliopsida</taxon>
        <taxon>eudicotyledons</taxon>
        <taxon>Gunneridae</taxon>
        <taxon>Pentapetalae</taxon>
        <taxon>asterids</taxon>
        <taxon>campanulids</taxon>
        <taxon>Apiales</taxon>
        <taxon>Apiaceae</taxon>
        <taxon>Apioideae</taxon>
        <taxon>apioid superclade</taxon>
        <taxon>Tordylieae</taxon>
        <taxon>Tordyliinae</taxon>
        <taxon>Heracleum</taxon>
    </lineage>
</organism>
<protein>
    <recommendedName>
        <fullName evidence="3">Replication factor A C-terminal domain-containing protein</fullName>
    </recommendedName>
</protein>
<feature type="chain" id="PRO_5041957124" description="Replication factor A C-terminal domain-containing protein" evidence="2">
    <location>
        <begin position="17"/>
        <end position="810"/>
    </location>
</feature>
<feature type="compositionally biased region" description="Basic and acidic residues" evidence="1">
    <location>
        <begin position="536"/>
        <end position="552"/>
    </location>
</feature>
<accession>A0AAD8MMR0</accession>
<evidence type="ECO:0000256" key="2">
    <source>
        <dbReference type="SAM" id="SignalP"/>
    </source>
</evidence>
<feature type="compositionally biased region" description="Basic and acidic residues" evidence="1">
    <location>
        <begin position="414"/>
        <end position="425"/>
    </location>
</feature>
<dbReference type="PANTHER" id="PTHR47165">
    <property type="entry name" value="OS03G0429900 PROTEIN"/>
    <property type="match status" value="1"/>
</dbReference>
<keyword evidence="5" id="KW-1185">Reference proteome</keyword>